<dbReference type="InterPro" id="IPR000667">
    <property type="entry name" value="Peptidase_S13"/>
</dbReference>
<dbReference type="Proteomes" id="UP001384579">
    <property type="component" value="Unassembled WGS sequence"/>
</dbReference>
<dbReference type="RefSeq" id="WP_340524087.1">
    <property type="nucleotide sequence ID" value="NZ_JBBLXS010000088.1"/>
</dbReference>
<protein>
    <submittedName>
        <fullName evidence="2">Serine hydrolase</fullName>
    </submittedName>
</protein>
<evidence type="ECO:0000313" key="2">
    <source>
        <dbReference type="EMBL" id="MEK0185017.1"/>
    </source>
</evidence>
<dbReference type="SUPFAM" id="SSF56601">
    <property type="entry name" value="beta-lactamase/transpeptidase-like"/>
    <property type="match status" value="1"/>
</dbReference>
<dbReference type="Gene3D" id="3.40.710.10">
    <property type="entry name" value="DD-peptidase/beta-lactamase superfamily"/>
    <property type="match status" value="1"/>
</dbReference>
<keyword evidence="2" id="KW-0378">Hydrolase</keyword>
<dbReference type="GO" id="GO:0016787">
    <property type="term" value="F:hydrolase activity"/>
    <property type="evidence" value="ECO:0007669"/>
    <property type="project" value="UniProtKB-KW"/>
</dbReference>
<proteinExistence type="predicted"/>
<comment type="caution">
    <text evidence="2">The sequence shown here is derived from an EMBL/GenBank/DDBJ whole genome shotgun (WGS) entry which is preliminary data.</text>
</comment>
<keyword evidence="3" id="KW-1185">Reference proteome</keyword>
<dbReference type="EMBL" id="JBBLXS010000088">
    <property type="protein sequence ID" value="MEK0185017.1"/>
    <property type="molecule type" value="Genomic_DNA"/>
</dbReference>
<dbReference type="PANTHER" id="PTHR35333:SF3">
    <property type="entry name" value="BETA-LACTAMASE-TYPE TRANSPEPTIDASE FOLD CONTAINING PROTEIN"/>
    <property type="match status" value="1"/>
</dbReference>
<dbReference type="InterPro" id="IPR045155">
    <property type="entry name" value="Beta-lactam_cat"/>
</dbReference>
<dbReference type="Pfam" id="PF13354">
    <property type="entry name" value="Beta-lactamase2"/>
    <property type="match status" value="1"/>
</dbReference>
<dbReference type="InterPro" id="IPR012338">
    <property type="entry name" value="Beta-lactam/transpept-like"/>
</dbReference>
<gene>
    <name evidence="2" type="ORF">WMG39_09105</name>
</gene>
<dbReference type="PANTHER" id="PTHR35333">
    <property type="entry name" value="BETA-LACTAMASE"/>
    <property type="match status" value="1"/>
</dbReference>
<reference evidence="2 3" key="1">
    <citation type="journal article" date="2020" name="Harmful Algae">
        <title>Molecular and morphological characterization of a novel dihydroanatoxin-a producing Microcoleus species (cyanobacteria) from the Russian River, California, USA.</title>
        <authorList>
            <person name="Conklin K.Y."/>
            <person name="Stancheva R."/>
            <person name="Otten T.G."/>
            <person name="Fadness R."/>
            <person name="Boyer G.L."/>
            <person name="Read B."/>
            <person name="Zhang X."/>
            <person name="Sheath R.G."/>
        </authorList>
    </citation>
    <scope>NUCLEOTIDE SEQUENCE [LARGE SCALE GENOMIC DNA]</scope>
    <source>
        <strain evidence="2 3">PTRS2</strain>
    </source>
</reference>
<dbReference type="PRINTS" id="PR00922">
    <property type="entry name" value="DADACBPTASE3"/>
</dbReference>
<sequence length="453" mass="49994">MTLVTIAAYIECGCVQELTMLGIERFFSATNKTVAVVAGIGLIQILTIASSFSQSSNQRSLDELYKIRDRIISQLEQPPSPSPEPTLLSRLVPFNANNPEKLIEDLQSVEIQILVEKRANDNLQQAVRLANEAVEAGREPNHSLEYTQKIQFLWQQALNNLYEVPQNSFLASLTASKIQEYRNNLTAASLEVKQAKSDFLASVARESGLSTQASIGICHLSRDCVHLRGDLPPVSPASLIKLPIAVALMQKVAQEKINLNKQVFVDSGNFTEDSSTEILSDRNYPLQKLLEEMIDHSSNIATNQLIDYLGSDYINEFLANRGYKVTRVNFKLMGAQIMPSNPGSGANRLTVNELTEMMVQIYNGETPGAKLLVETLNRQYDRNLGFAALQGTKAQWLGEKTGENSLVLGTTLAMSIDGEAYVITVIDNTSGSDTEMRKSIAKIADYISSHPDF</sequence>
<organism evidence="2 3">
    <name type="scientific">Microcoleus anatoxicus PTRS2</name>
    <dbReference type="NCBI Taxonomy" id="2705321"/>
    <lineage>
        <taxon>Bacteria</taxon>
        <taxon>Bacillati</taxon>
        <taxon>Cyanobacteriota</taxon>
        <taxon>Cyanophyceae</taxon>
        <taxon>Oscillatoriophycideae</taxon>
        <taxon>Oscillatoriales</taxon>
        <taxon>Microcoleaceae</taxon>
        <taxon>Microcoleus</taxon>
        <taxon>Microcoleus anatoxicus</taxon>
    </lineage>
</organism>
<evidence type="ECO:0000259" key="1">
    <source>
        <dbReference type="Pfam" id="PF13354"/>
    </source>
</evidence>
<feature type="domain" description="Beta-lactamase class A catalytic" evidence="1">
    <location>
        <begin position="234"/>
        <end position="425"/>
    </location>
</feature>
<dbReference type="InterPro" id="IPR000871">
    <property type="entry name" value="Beta-lactam_class-A"/>
</dbReference>
<accession>A0ABU8YL07</accession>
<name>A0ABU8YL07_9CYAN</name>
<evidence type="ECO:0000313" key="3">
    <source>
        <dbReference type="Proteomes" id="UP001384579"/>
    </source>
</evidence>